<gene>
    <name evidence="2" type="ORF">Pdw03_0834</name>
</gene>
<evidence type="ECO:0000313" key="3">
    <source>
        <dbReference type="Proteomes" id="UP000595662"/>
    </source>
</evidence>
<feature type="region of interest" description="Disordered" evidence="1">
    <location>
        <begin position="98"/>
        <end position="160"/>
    </location>
</feature>
<protein>
    <submittedName>
        <fullName evidence="2">Phosphotransferase family protein</fullName>
    </submittedName>
</protein>
<dbReference type="AlphaFoldDB" id="A0A7T7BND5"/>
<keyword evidence="2" id="KW-0808">Transferase</keyword>
<reference evidence="2 3" key="1">
    <citation type="submission" date="2020-08" db="EMBL/GenBank/DDBJ databases">
        <title>The completed genome sequence of the pathogenic ascomycete fungus Penicillium digitatum.</title>
        <authorList>
            <person name="Wang M."/>
        </authorList>
    </citation>
    <scope>NUCLEOTIDE SEQUENCE [LARGE SCALE GENOMIC DNA]</scope>
    <source>
        <strain evidence="2 3">PdW03</strain>
    </source>
</reference>
<dbReference type="GO" id="GO:0016740">
    <property type="term" value="F:transferase activity"/>
    <property type="evidence" value="ECO:0007669"/>
    <property type="project" value="UniProtKB-KW"/>
</dbReference>
<accession>A0A7T7BND5</accession>
<dbReference type="Proteomes" id="UP000595662">
    <property type="component" value="Chromosome 4"/>
</dbReference>
<evidence type="ECO:0000256" key="1">
    <source>
        <dbReference type="SAM" id="MobiDB-lite"/>
    </source>
</evidence>
<name>A0A7T7BND5_PENDI</name>
<dbReference type="VEuPathDB" id="FungiDB:PDIP_86360"/>
<proteinExistence type="predicted"/>
<sequence>MPPVNPSVVPSPAQNFDVKALINLISSARSLFSMPLLLSRAFSGSLTIQALIIDPNLAGRAKALRTQHITLVLIERYLPSSPSMASNEETSFQLGISASNAGPLQEQGKASGERRGKSYGPESFKIPNAAEETRLTEAAKVSAEKRQHITENISKEYRKS</sequence>
<organism evidence="2 3">
    <name type="scientific">Penicillium digitatum</name>
    <name type="common">Green mold</name>
    <dbReference type="NCBI Taxonomy" id="36651"/>
    <lineage>
        <taxon>Eukaryota</taxon>
        <taxon>Fungi</taxon>
        <taxon>Dikarya</taxon>
        <taxon>Ascomycota</taxon>
        <taxon>Pezizomycotina</taxon>
        <taxon>Eurotiomycetes</taxon>
        <taxon>Eurotiomycetidae</taxon>
        <taxon>Eurotiales</taxon>
        <taxon>Aspergillaceae</taxon>
        <taxon>Penicillium</taxon>
    </lineage>
</organism>
<evidence type="ECO:0000313" key="2">
    <source>
        <dbReference type="EMBL" id="QQK45936.1"/>
    </source>
</evidence>
<dbReference type="EMBL" id="CP060777">
    <property type="protein sequence ID" value="QQK45936.1"/>
    <property type="molecule type" value="Genomic_DNA"/>
</dbReference>
<dbReference type="RefSeq" id="XP_014530685.2">
    <property type="nucleotide sequence ID" value="XM_014675199.2"/>
</dbReference>
<dbReference type="GeneID" id="26236950"/>
<dbReference type="KEGG" id="pdp:PDIP_86360"/>
<feature type="compositionally biased region" description="Basic and acidic residues" evidence="1">
    <location>
        <begin position="131"/>
        <end position="160"/>
    </location>
</feature>